<organism evidence="1 2">
    <name type="scientific">Labeo rohita</name>
    <name type="common">Indian major carp</name>
    <name type="synonym">Cyprinus rohita</name>
    <dbReference type="NCBI Taxonomy" id="84645"/>
    <lineage>
        <taxon>Eukaryota</taxon>
        <taxon>Metazoa</taxon>
        <taxon>Chordata</taxon>
        <taxon>Craniata</taxon>
        <taxon>Vertebrata</taxon>
        <taxon>Euteleostomi</taxon>
        <taxon>Actinopterygii</taxon>
        <taxon>Neopterygii</taxon>
        <taxon>Teleostei</taxon>
        <taxon>Ostariophysi</taxon>
        <taxon>Cypriniformes</taxon>
        <taxon>Cyprinidae</taxon>
        <taxon>Labeoninae</taxon>
        <taxon>Labeonini</taxon>
        <taxon>Labeo</taxon>
    </lineage>
</organism>
<dbReference type="AlphaFoldDB" id="A0A498NJ51"/>
<proteinExistence type="predicted"/>
<gene>
    <name evidence="1" type="ORF">ROHU_004733</name>
</gene>
<dbReference type="EMBL" id="QBIY01011432">
    <property type="protein sequence ID" value="RXN31868.1"/>
    <property type="molecule type" value="Genomic_DNA"/>
</dbReference>
<accession>A0A498NJ51</accession>
<dbReference type="Proteomes" id="UP000290572">
    <property type="component" value="Unassembled WGS sequence"/>
</dbReference>
<sequence>MNTHIFLSTMEMNTVSSSALNFAYRAESACVYSRTFNRVFSSALNFDYRAEAACVYSRTFYRVRGYEVMICHGL</sequence>
<name>A0A498NJ51_LABRO</name>
<reference evidence="1 2" key="1">
    <citation type="submission" date="2018-03" db="EMBL/GenBank/DDBJ databases">
        <title>Draft genome sequence of Rohu Carp (Labeo rohita).</title>
        <authorList>
            <person name="Das P."/>
            <person name="Kushwaha B."/>
            <person name="Joshi C.G."/>
            <person name="Kumar D."/>
            <person name="Nagpure N.S."/>
            <person name="Sahoo L."/>
            <person name="Das S.P."/>
            <person name="Bit A."/>
            <person name="Patnaik S."/>
            <person name="Meher P.K."/>
            <person name="Jayasankar P."/>
            <person name="Koringa P.G."/>
            <person name="Patel N.V."/>
            <person name="Hinsu A.T."/>
            <person name="Kumar R."/>
            <person name="Pandey M."/>
            <person name="Agarwal S."/>
            <person name="Srivastava S."/>
            <person name="Singh M."/>
            <person name="Iquebal M.A."/>
            <person name="Jaiswal S."/>
            <person name="Angadi U.B."/>
            <person name="Kumar N."/>
            <person name="Raza M."/>
            <person name="Shah T.M."/>
            <person name="Rai A."/>
            <person name="Jena J.K."/>
        </authorList>
    </citation>
    <scope>NUCLEOTIDE SEQUENCE [LARGE SCALE GENOMIC DNA]</scope>
    <source>
        <strain evidence="1">DASCIFA01</strain>
        <tissue evidence="1">Testis</tissue>
    </source>
</reference>
<evidence type="ECO:0000313" key="1">
    <source>
        <dbReference type="EMBL" id="RXN31868.1"/>
    </source>
</evidence>
<comment type="caution">
    <text evidence="1">The sequence shown here is derived from an EMBL/GenBank/DDBJ whole genome shotgun (WGS) entry which is preliminary data.</text>
</comment>
<evidence type="ECO:0000313" key="2">
    <source>
        <dbReference type="Proteomes" id="UP000290572"/>
    </source>
</evidence>
<protein>
    <submittedName>
        <fullName evidence="1">Uncharacterized protein</fullName>
    </submittedName>
</protein>
<keyword evidence="2" id="KW-1185">Reference proteome</keyword>